<protein>
    <recommendedName>
        <fullName evidence="4">Phage capsid family protein</fullName>
    </recommendedName>
</protein>
<evidence type="ECO:0000256" key="1">
    <source>
        <dbReference type="SAM" id="MobiDB-lite"/>
    </source>
</evidence>
<dbReference type="KEGG" id="moz:MoryE10_27460"/>
<dbReference type="EMBL" id="AP019782">
    <property type="protein sequence ID" value="BBL72140.1"/>
    <property type="molecule type" value="Genomic_DNA"/>
</dbReference>
<proteinExistence type="predicted"/>
<evidence type="ECO:0000313" key="3">
    <source>
        <dbReference type="Proteomes" id="UP000824988"/>
    </source>
</evidence>
<evidence type="ECO:0008006" key="4">
    <source>
        <dbReference type="Google" id="ProtNLM"/>
    </source>
</evidence>
<feature type="region of interest" description="Disordered" evidence="1">
    <location>
        <begin position="23"/>
        <end position="42"/>
    </location>
</feature>
<accession>A0A8D4VQD8</accession>
<dbReference type="Proteomes" id="UP000824988">
    <property type="component" value="Chromosome"/>
</dbReference>
<reference evidence="2" key="1">
    <citation type="submission" date="2019-06" db="EMBL/GenBank/DDBJ databases">
        <title>Complete genome sequence of Methylogaea oryzae strain JCM16910.</title>
        <authorList>
            <person name="Asakawa S."/>
        </authorList>
    </citation>
    <scope>NUCLEOTIDE SEQUENCE</scope>
    <source>
        <strain evidence="2">E10</strain>
    </source>
</reference>
<dbReference type="RefSeq" id="WP_221047382.1">
    <property type="nucleotide sequence ID" value="NZ_AP019782.1"/>
</dbReference>
<sequence length="319" mass="33706">MKRQALFDAVKTRSLRSMLTEVESAPNVETHTPTGYHEPTHRIPVTPAVVGTVSLDGETLPAATAAEALGLHYQPLADGSVGQLVKLSHLVVKHSRFCEAGGNLVLANQAPKGTTQAGGDPGFYTRPERLRLIKPAAFSLLGDGLEVAETDYPAKELEVKIGDAANYSVFFKVTRKSQKSLAPDLLAYEIALAVSRGVANLVDKIMLEAIKAAAPGAFSLGTLAGNDVRIDELRAIVGTNAAGAAWRGDGMFTAANIPAELAPAIPETVAGAFNRAFVVLSDETRIVLRRNDVLGAMDVLCHVNVKPGLVDKAFFGMVA</sequence>
<evidence type="ECO:0000313" key="2">
    <source>
        <dbReference type="EMBL" id="BBL72140.1"/>
    </source>
</evidence>
<keyword evidence="3" id="KW-1185">Reference proteome</keyword>
<dbReference type="AlphaFoldDB" id="A0A8D4VQD8"/>
<gene>
    <name evidence="2" type="ORF">MoryE10_27460</name>
</gene>
<name>A0A8D4VQD8_9GAMM</name>
<organism evidence="2 3">
    <name type="scientific">Methylogaea oryzae</name>
    <dbReference type="NCBI Taxonomy" id="1295382"/>
    <lineage>
        <taxon>Bacteria</taxon>
        <taxon>Pseudomonadati</taxon>
        <taxon>Pseudomonadota</taxon>
        <taxon>Gammaproteobacteria</taxon>
        <taxon>Methylococcales</taxon>
        <taxon>Methylococcaceae</taxon>
        <taxon>Methylogaea</taxon>
    </lineage>
</organism>